<dbReference type="EMBL" id="BBVC01000067">
    <property type="protein sequence ID" value="GAO98566.1"/>
    <property type="molecule type" value="Genomic_DNA"/>
</dbReference>
<evidence type="ECO:0000259" key="7">
    <source>
        <dbReference type="PROSITE" id="PS51733"/>
    </source>
</evidence>
<gene>
    <name evidence="8" type="primary">birA_2</name>
    <name evidence="8" type="ORF">Cva_01229</name>
</gene>
<dbReference type="OrthoDB" id="9807064at2"/>
<evidence type="ECO:0000256" key="1">
    <source>
        <dbReference type="ARBA" id="ARBA00022598"/>
    </source>
</evidence>
<dbReference type="InterPro" id="IPR045864">
    <property type="entry name" value="aa-tRNA-synth_II/BPL/LPL"/>
</dbReference>
<evidence type="ECO:0000256" key="3">
    <source>
        <dbReference type="ARBA" id="ARBA00022840"/>
    </source>
</evidence>
<evidence type="ECO:0000313" key="9">
    <source>
        <dbReference type="Proteomes" id="UP000036771"/>
    </source>
</evidence>
<proteinExistence type="predicted"/>
<keyword evidence="1 8" id="KW-0436">Ligase</keyword>
<name>A0A0K8MDH5_9PROT</name>
<dbReference type="Pfam" id="PF03099">
    <property type="entry name" value="BPL_LplA_LipB"/>
    <property type="match status" value="1"/>
</dbReference>
<keyword evidence="9" id="KW-1185">Reference proteome</keyword>
<dbReference type="InterPro" id="IPR004408">
    <property type="entry name" value="Biotin_CoA_COase_ligase"/>
</dbReference>
<keyword evidence="4" id="KW-0092">Biotin</keyword>
<dbReference type="PANTHER" id="PTHR12835">
    <property type="entry name" value="BIOTIN PROTEIN LIGASE"/>
    <property type="match status" value="1"/>
</dbReference>
<evidence type="ECO:0000256" key="5">
    <source>
        <dbReference type="ARBA" id="ARBA00024227"/>
    </source>
</evidence>
<keyword evidence="2" id="KW-0547">Nucleotide-binding</keyword>
<dbReference type="SUPFAM" id="SSF50037">
    <property type="entry name" value="C-terminal domain of transcriptional repressors"/>
    <property type="match status" value="1"/>
</dbReference>
<dbReference type="STRING" id="1629334.Cva_01229"/>
<comment type="caution">
    <text evidence="8">The sequence shown here is derived from an EMBL/GenBank/DDBJ whole genome shotgun (WGS) entry which is preliminary data.</text>
</comment>
<dbReference type="InterPro" id="IPR008988">
    <property type="entry name" value="Transcriptional_repressor_C"/>
</dbReference>
<sequence length="242" mass="27015">MISLPPEWILNSYDCVSSTMDVARLHLSHGNIIWAKFQTAGRGRQERPWEAKRGNLLCSFVIRPKIPFLRVGEAAFVSALGVGQALSYFLPDPTLLSYKWPNDILVGGRKIAGILLEVEEPFVVVGIGINIVSHPGGISYPVTSLGEFSPHPVDCETVLEKLVECFQQKLEVWDQKGFSPIREEWLTKAHCLGKKITLKSRSPSDNSEEQGLFYDIDQYGSLLLKFPDGIIKVYHTGDVFLA</sequence>
<dbReference type="Pfam" id="PF02237">
    <property type="entry name" value="BPL_C"/>
    <property type="match status" value="1"/>
</dbReference>
<dbReference type="Proteomes" id="UP000036771">
    <property type="component" value="Unassembled WGS sequence"/>
</dbReference>
<accession>A0A0K8MDH5</accession>
<dbReference type="InterPro" id="IPR004143">
    <property type="entry name" value="BPL_LPL_catalytic"/>
</dbReference>
<dbReference type="NCBIfam" id="TIGR00121">
    <property type="entry name" value="birA_ligase"/>
    <property type="match status" value="1"/>
</dbReference>
<dbReference type="AlphaFoldDB" id="A0A0K8MDH5"/>
<dbReference type="GO" id="GO:0004077">
    <property type="term" value="F:biotin--[biotin carboxyl-carrier protein] ligase activity"/>
    <property type="evidence" value="ECO:0007669"/>
    <property type="project" value="UniProtKB-EC"/>
</dbReference>
<dbReference type="PROSITE" id="PS51733">
    <property type="entry name" value="BPL_LPL_CATALYTIC"/>
    <property type="match status" value="1"/>
</dbReference>
<dbReference type="GO" id="GO:0005737">
    <property type="term" value="C:cytoplasm"/>
    <property type="evidence" value="ECO:0007669"/>
    <property type="project" value="TreeGrafter"/>
</dbReference>
<evidence type="ECO:0000256" key="2">
    <source>
        <dbReference type="ARBA" id="ARBA00022741"/>
    </source>
</evidence>
<dbReference type="PANTHER" id="PTHR12835:SF5">
    <property type="entry name" value="BIOTIN--PROTEIN LIGASE"/>
    <property type="match status" value="1"/>
</dbReference>
<evidence type="ECO:0000313" key="8">
    <source>
        <dbReference type="EMBL" id="GAO98566.1"/>
    </source>
</evidence>
<reference evidence="8 9" key="1">
    <citation type="submission" date="2015-03" db="EMBL/GenBank/DDBJ databases">
        <title>Caedibacter varicaedens, whole genome shotgun sequence.</title>
        <authorList>
            <person name="Suzuki H."/>
            <person name="Dapper A.L."/>
            <person name="Gibson A.K."/>
            <person name="Jackson C."/>
            <person name="Lee H."/>
            <person name="Pejaver V.R."/>
            <person name="Doak T."/>
            <person name="Lynch M."/>
        </authorList>
    </citation>
    <scope>NUCLEOTIDE SEQUENCE [LARGE SCALE GENOMIC DNA]</scope>
</reference>
<dbReference type="Gene3D" id="3.30.930.10">
    <property type="entry name" value="Bira Bifunctional Protein, Domain 2"/>
    <property type="match status" value="1"/>
</dbReference>
<evidence type="ECO:0000256" key="4">
    <source>
        <dbReference type="ARBA" id="ARBA00023267"/>
    </source>
</evidence>
<feature type="domain" description="BPL/LPL catalytic" evidence="7">
    <location>
        <begin position="1"/>
        <end position="174"/>
    </location>
</feature>
<comment type="catalytic activity">
    <reaction evidence="6">
        <text>biotin + L-lysyl-[protein] + ATP = N(6)-biotinyl-L-lysyl-[protein] + AMP + diphosphate + H(+)</text>
        <dbReference type="Rhea" id="RHEA:11756"/>
        <dbReference type="Rhea" id="RHEA-COMP:9752"/>
        <dbReference type="Rhea" id="RHEA-COMP:10505"/>
        <dbReference type="ChEBI" id="CHEBI:15378"/>
        <dbReference type="ChEBI" id="CHEBI:29969"/>
        <dbReference type="ChEBI" id="CHEBI:30616"/>
        <dbReference type="ChEBI" id="CHEBI:33019"/>
        <dbReference type="ChEBI" id="CHEBI:57586"/>
        <dbReference type="ChEBI" id="CHEBI:83144"/>
        <dbReference type="ChEBI" id="CHEBI:456215"/>
        <dbReference type="EC" id="6.3.4.15"/>
    </reaction>
</comment>
<dbReference type="SUPFAM" id="SSF55681">
    <property type="entry name" value="Class II aaRS and biotin synthetases"/>
    <property type="match status" value="1"/>
</dbReference>
<dbReference type="CDD" id="cd16442">
    <property type="entry name" value="BPL"/>
    <property type="match status" value="1"/>
</dbReference>
<dbReference type="Gene3D" id="2.30.30.100">
    <property type="match status" value="1"/>
</dbReference>
<evidence type="ECO:0000256" key="6">
    <source>
        <dbReference type="ARBA" id="ARBA00047846"/>
    </source>
</evidence>
<keyword evidence="3" id="KW-0067">ATP-binding</keyword>
<dbReference type="EC" id="6.3.4.15" evidence="5"/>
<dbReference type="GO" id="GO:0005524">
    <property type="term" value="F:ATP binding"/>
    <property type="evidence" value="ECO:0007669"/>
    <property type="project" value="UniProtKB-KW"/>
</dbReference>
<organism evidence="8 9">
    <name type="scientific">Caedimonas varicaedens</name>
    <dbReference type="NCBI Taxonomy" id="1629334"/>
    <lineage>
        <taxon>Bacteria</taxon>
        <taxon>Pseudomonadati</taxon>
        <taxon>Pseudomonadota</taxon>
        <taxon>Alphaproteobacteria</taxon>
        <taxon>Holosporales</taxon>
        <taxon>Caedimonadaceae</taxon>
        <taxon>Caedimonas</taxon>
    </lineage>
</organism>
<dbReference type="InterPro" id="IPR003142">
    <property type="entry name" value="BPL_C"/>
</dbReference>
<protein>
    <recommendedName>
        <fullName evidence="5">biotin--[biotin carboxyl-carrier protein] ligase</fullName>
        <ecNumber evidence="5">6.3.4.15</ecNumber>
    </recommendedName>
</protein>